<dbReference type="InterPro" id="IPR004217">
    <property type="entry name" value="Tim10-like"/>
</dbReference>
<protein>
    <recommendedName>
        <fullName evidence="14">Mitochondrial import inner membrane translocase subunit</fullName>
    </recommendedName>
</protein>
<evidence type="ECO:0000256" key="9">
    <source>
        <dbReference type="ARBA" id="ARBA00023128"/>
    </source>
</evidence>
<evidence type="ECO:0000256" key="12">
    <source>
        <dbReference type="ARBA" id="ARBA00025151"/>
    </source>
</evidence>
<evidence type="ECO:0000256" key="6">
    <source>
        <dbReference type="ARBA" id="ARBA00022833"/>
    </source>
</evidence>
<keyword evidence="17" id="KW-1185">Reference proteome</keyword>
<name>A0AAE0KET1_9PEZI</name>
<evidence type="ECO:0000256" key="4">
    <source>
        <dbReference type="ARBA" id="ARBA00022723"/>
    </source>
</evidence>
<evidence type="ECO:0000256" key="13">
    <source>
        <dbReference type="ARBA" id="ARBA00025862"/>
    </source>
</evidence>
<dbReference type="Pfam" id="PF02953">
    <property type="entry name" value="zf-Tim10_DDP"/>
    <property type="match status" value="1"/>
</dbReference>
<keyword evidence="9 14" id="KW-0496">Mitochondrion</keyword>
<evidence type="ECO:0000256" key="5">
    <source>
        <dbReference type="ARBA" id="ARBA00022792"/>
    </source>
</evidence>
<dbReference type="FunFam" id="1.10.287.810:FF:000001">
    <property type="entry name" value="mitochondrial import inner membrane translocase subunit TIM13"/>
    <property type="match status" value="1"/>
</dbReference>
<comment type="subunit">
    <text evidence="13">Heterohexamer; composed of 3 copies of TIM8 and 3 copies of TIM13, named soluble 70 kDa complex. Associates with the TIM22 complex, whose core is composed of TIM22 and TIM54. Interacts with the transmembrane regions of multi-pass transmembrane proteins in transit.</text>
</comment>
<dbReference type="GO" id="GO:0042719">
    <property type="term" value="C:mitochondrial intermembrane space chaperone complex"/>
    <property type="evidence" value="ECO:0007669"/>
    <property type="project" value="UniProtKB-ARBA"/>
</dbReference>
<keyword evidence="8 14" id="KW-0811">Translocation</keyword>
<comment type="caution">
    <text evidence="16">The sequence shown here is derived from an EMBL/GenBank/DDBJ whole genome shotgun (WGS) entry which is preliminary data.</text>
</comment>
<evidence type="ECO:0000256" key="7">
    <source>
        <dbReference type="ARBA" id="ARBA00022927"/>
    </source>
</evidence>
<evidence type="ECO:0000256" key="11">
    <source>
        <dbReference type="ARBA" id="ARBA00023186"/>
    </source>
</evidence>
<keyword evidence="5 14" id="KW-0472">Membrane</keyword>
<comment type="similarity">
    <text evidence="2 14">Belongs to the small Tim family.</text>
</comment>
<accession>A0AAE0KET1</accession>
<evidence type="ECO:0000256" key="3">
    <source>
        <dbReference type="ARBA" id="ARBA00022448"/>
    </source>
</evidence>
<dbReference type="SUPFAM" id="SSF144122">
    <property type="entry name" value="Tim10-like"/>
    <property type="match status" value="1"/>
</dbReference>
<keyword evidence="11 14" id="KW-0143">Chaperone</keyword>
<dbReference type="Gene3D" id="1.10.287.810">
    <property type="entry name" value="Mitochondrial import inner membrane translocase subunit tim13 like domains"/>
    <property type="match status" value="1"/>
</dbReference>
<dbReference type="AlphaFoldDB" id="A0AAE0KET1"/>
<dbReference type="Proteomes" id="UP001285441">
    <property type="component" value="Unassembled WGS sequence"/>
</dbReference>
<evidence type="ECO:0000259" key="15">
    <source>
        <dbReference type="Pfam" id="PF02953"/>
    </source>
</evidence>
<keyword evidence="3 14" id="KW-0813">Transport</keyword>
<keyword evidence="4" id="KW-0479">Metal-binding</keyword>
<gene>
    <name evidence="16" type="ORF">B0H63DRAFT_400542</name>
</gene>
<evidence type="ECO:0000256" key="8">
    <source>
        <dbReference type="ARBA" id="ARBA00023010"/>
    </source>
</evidence>
<evidence type="ECO:0000256" key="1">
    <source>
        <dbReference type="ARBA" id="ARBA00004137"/>
    </source>
</evidence>
<keyword evidence="6" id="KW-0862">Zinc</keyword>
<evidence type="ECO:0000256" key="10">
    <source>
        <dbReference type="ARBA" id="ARBA00023157"/>
    </source>
</evidence>
<dbReference type="GO" id="GO:0045039">
    <property type="term" value="P:protein insertion into mitochondrial inner membrane"/>
    <property type="evidence" value="ECO:0007669"/>
    <property type="project" value="UniProtKB-ARBA"/>
</dbReference>
<proteinExistence type="inferred from homology"/>
<dbReference type="EMBL" id="JAULSW010000007">
    <property type="protein sequence ID" value="KAK3375184.1"/>
    <property type="molecule type" value="Genomic_DNA"/>
</dbReference>
<evidence type="ECO:0000313" key="16">
    <source>
        <dbReference type="EMBL" id="KAK3375184.1"/>
    </source>
</evidence>
<comment type="function">
    <text evidence="12">Mitochondrial intermembrane chaperone that participates in the import and insertion of some multi-pass transmembrane proteins into the mitochondrial inner membrane. Also required for the transfer of beta-barrel precursors from the TOM complex to the sorting and assembly machinery (SAM complex) of the outer membrane. Acts as a chaperone-like protein that protects the hydrophobic precursors from aggregation and guide them through the mitochondrial intermembrane space. The TIM8-TIM13 complex is non essential and only mediates the import of few proteins, while the predominant TIM9-TIM10 70 kDa complex is crucial and mediates the import of much more proteins.</text>
</comment>
<dbReference type="GO" id="GO:0046872">
    <property type="term" value="F:metal ion binding"/>
    <property type="evidence" value="ECO:0007669"/>
    <property type="project" value="UniProtKB-KW"/>
</dbReference>
<comment type="domain">
    <text evidence="14">The twin CX3C motif contains 4 conserved Cys residues that form 2 disulfide bonds in the mitochondrial intermembrane space.</text>
</comment>
<dbReference type="GO" id="GO:0005743">
    <property type="term" value="C:mitochondrial inner membrane"/>
    <property type="evidence" value="ECO:0007669"/>
    <property type="project" value="UniProtKB-SubCell"/>
</dbReference>
<feature type="domain" description="Tim10-like" evidence="15">
    <location>
        <begin position="12"/>
        <end position="72"/>
    </location>
</feature>
<organism evidence="16 17">
    <name type="scientific">Podospora didyma</name>
    <dbReference type="NCBI Taxonomy" id="330526"/>
    <lineage>
        <taxon>Eukaryota</taxon>
        <taxon>Fungi</taxon>
        <taxon>Dikarya</taxon>
        <taxon>Ascomycota</taxon>
        <taxon>Pezizomycotina</taxon>
        <taxon>Sordariomycetes</taxon>
        <taxon>Sordariomycetidae</taxon>
        <taxon>Sordariales</taxon>
        <taxon>Podosporaceae</taxon>
        <taxon>Podospora</taxon>
    </lineage>
</organism>
<reference evidence="16" key="1">
    <citation type="journal article" date="2023" name="Mol. Phylogenet. Evol.">
        <title>Genome-scale phylogeny and comparative genomics of the fungal order Sordariales.</title>
        <authorList>
            <person name="Hensen N."/>
            <person name="Bonometti L."/>
            <person name="Westerberg I."/>
            <person name="Brannstrom I.O."/>
            <person name="Guillou S."/>
            <person name="Cros-Aarteil S."/>
            <person name="Calhoun S."/>
            <person name="Haridas S."/>
            <person name="Kuo A."/>
            <person name="Mondo S."/>
            <person name="Pangilinan J."/>
            <person name="Riley R."/>
            <person name="LaButti K."/>
            <person name="Andreopoulos B."/>
            <person name="Lipzen A."/>
            <person name="Chen C."/>
            <person name="Yan M."/>
            <person name="Daum C."/>
            <person name="Ng V."/>
            <person name="Clum A."/>
            <person name="Steindorff A."/>
            <person name="Ohm R.A."/>
            <person name="Martin F."/>
            <person name="Silar P."/>
            <person name="Natvig D.O."/>
            <person name="Lalanne C."/>
            <person name="Gautier V."/>
            <person name="Ament-Velasquez S.L."/>
            <person name="Kruys A."/>
            <person name="Hutchinson M.I."/>
            <person name="Powell A.J."/>
            <person name="Barry K."/>
            <person name="Miller A.N."/>
            <person name="Grigoriev I.V."/>
            <person name="Debuchy R."/>
            <person name="Gladieux P."/>
            <person name="Hiltunen Thoren M."/>
            <person name="Johannesson H."/>
        </authorList>
    </citation>
    <scope>NUCLEOTIDE SEQUENCE</scope>
    <source>
        <strain evidence="16">CBS 232.78</strain>
    </source>
</reference>
<sequence length="86" mass="9615">MDSESVKRAIIKQVLTESNMANARQLIEKINDNCFDKCIPKPGSSVSSSEQTCITQCMEKYMAAWNQVNSAYLRRIQQEVGNNGGL</sequence>
<evidence type="ECO:0000313" key="17">
    <source>
        <dbReference type="Proteomes" id="UP001285441"/>
    </source>
</evidence>
<reference evidence="16" key="2">
    <citation type="submission" date="2023-06" db="EMBL/GenBank/DDBJ databases">
        <authorList>
            <consortium name="Lawrence Berkeley National Laboratory"/>
            <person name="Haridas S."/>
            <person name="Hensen N."/>
            <person name="Bonometti L."/>
            <person name="Westerberg I."/>
            <person name="Brannstrom I.O."/>
            <person name="Guillou S."/>
            <person name="Cros-Aarteil S."/>
            <person name="Calhoun S."/>
            <person name="Kuo A."/>
            <person name="Mondo S."/>
            <person name="Pangilinan J."/>
            <person name="Riley R."/>
            <person name="LaButti K."/>
            <person name="Andreopoulos B."/>
            <person name="Lipzen A."/>
            <person name="Chen C."/>
            <person name="Yanf M."/>
            <person name="Daum C."/>
            <person name="Ng V."/>
            <person name="Clum A."/>
            <person name="Steindorff A."/>
            <person name="Ohm R."/>
            <person name="Martin F."/>
            <person name="Silar P."/>
            <person name="Natvig D."/>
            <person name="Lalanne C."/>
            <person name="Gautier V."/>
            <person name="Ament-velasquez S.L."/>
            <person name="Kruys A."/>
            <person name="Hutchinson M.I."/>
            <person name="Powell A.J."/>
            <person name="Barry K."/>
            <person name="Miller A.N."/>
            <person name="Grigoriev I.V."/>
            <person name="Debuchy R."/>
            <person name="Gladieux P."/>
            <person name="Thoren M.H."/>
            <person name="Johannesson H."/>
        </authorList>
    </citation>
    <scope>NUCLEOTIDE SEQUENCE</scope>
    <source>
        <strain evidence="16">CBS 232.78</strain>
    </source>
</reference>
<evidence type="ECO:0000256" key="2">
    <source>
        <dbReference type="ARBA" id="ARBA00006720"/>
    </source>
</evidence>
<dbReference type="InterPro" id="IPR035427">
    <property type="entry name" value="Tim10-like_dom_sf"/>
</dbReference>
<keyword evidence="10 14" id="KW-1015">Disulfide bond</keyword>
<comment type="subcellular location">
    <subcellularLocation>
        <location evidence="1 14">Mitochondrion inner membrane</location>
        <topology evidence="1 14">Peripheral membrane protein</topology>
        <orientation evidence="1 14">Intermembrane side</orientation>
    </subcellularLocation>
</comment>
<keyword evidence="5 14" id="KW-0999">Mitochondrion inner membrane</keyword>
<keyword evidence="7 14" id="KW-0653">Protein transport</keyword>
<dbReference type="GO" id="GO:0015031">
    <property type="term" value="P:protein transport"/>
    <property type="evidence" value="ECO:0007669"/>
    <property type="project" value="UniProtKB-KW"/>
</dbReference>
<evidence type="ECO:0000256" key="14">
    <source>
        <dbReference type="RuleBase" id="RU367043"/>
    </source>
</evidence>